<gene>
    <name evidence="1" type="ORF">LCGC14_2186880</name>
</gene>
<dbReference type="EMBL" id="LAZR01028543">
    <property type="protein sequence ID" value="KKL62270.1"/>
    <property type="molecule type" value="Genomic_DNA"/>
</dbReference>
<protein>
    <submittedName>
        <fullName evidence="1">Uncharacterized protein</fullName>
    </submittedName>
</protein>
<name>A0A0F9FY58_9ZZZZ</name>
<evidence type="ECO:0000313" key="1">
    <source>
        <dbReference type="EMBL" id="KKL62270.1"/>
    </source>
</evidence>
<sequence>MATDRAIRVRMDISNLASTKPMEIVRRVLQVLEPETVVITADQASYVAGSQVYNEQIDVGTIGTPDYGIAILVDSTVTPDKWAQIKMRVALTLDSESITNTTGVYSANADSKNQVVLTVT</sequence>
<dbReference type="AlphaFoldDB" id="A0A0F9FY58"/>
<reference evidence="1" key="1">
    <citation type="journal article" date="2015" name="Nature">
        <title>Complex archaea that bridge the gap between prokaryotes and eukaryotes.</title>
        <authorList>
            <person name="Spang A."/>
            <person name="Saw J.H."/>
            <person name="Jorgensen S.L."/>
            <person name="Zaremba-Niedzwiedzka K."/>
            <person name="Martijn J."/>
            <person name="Lind A.E."/>
            <person name="van Eijk R."/>
            <person name="Schleper C."/>
            <person name="Guy L."/>
            <person name="Ettema T.J."/>
        </authorList>
    </citation>
    <scope>NUCLEOTIDE SEQUENCE</scope>
</reference>
<comment type="caution">
    <text evidence="1">The sequence shown here is derived from an EMBL/GenBank/DDBJ whole genome shotgun (WGS) entry which is preliminary data.</text>
</comment>
<organism evidence="1">
    <name type="scientific">marine sediment metagenome</name>
    <dbReference type="NCBI Taxonomy" id="412755"/>
    <lineage>
        <taxon>unclassified sequences</taxon>
        <taxon>metagenomes</taxon>
        <taxon>ecological metagenomes</taxon>
    </lineage>
</organism>
<accession>A0A0F9FY58</accession>
<proteinExistence type="predicted"/>